<evidence type="ECO:0000313" key="3">
    <source>
        <dbReference type="Proteomes" id="UP001633002"/>
    </source>
</evidence>
<evidence type="ECO:0000256" key="1">
    <source>
        <dbReference type="SAM" id="MobiDB-lite"/>
    </source>
</evidence>
<feature type="compositionally biased region" description="Basic and acidic residues" evidence="1">
    <location>
        <begin position="117"/>
        <end position="126"/>
    </location>
</feature>
<reference evidence="2 3" key="1">
    <citation type="submission" date="2024-09" db="EMBL/GenBank/DDBJ databases">
        <title>Chromosome-scale assembly of Riccia sorocarpa.</title>
        <authorList>
            <person name="Paukszto L."/>
        </authorList>
    </citation>
    <scope>NUCLEOTIDE SEQUENCE [LARGE SCALE GENOMIC DNA]</scope>
    <source>
        <strain evidence="2">LP-2024</strain>
        <tissue evidence="2">Aerial parts of the thallus</tissue>
    </source>
</reference>
<organism evidence="2 3">
    <name type="scientific">Riccia sorocarpa</name>
    <dbReference type="NCBI Taxonomy" id="122646"/>
    <lineage>
        <taxon>Eukaryota</taxon>
        <taxon>Viridiplantae</taxon>
        <taxon>Streptophyta</taxon>
        <taxon>Embryophyta</taxon>
        <taxon>Marchantiophyta</taxon>
        <taxon>Marchantiopsida</taxon>
        <taxon>Marchantiidae</taxon>
        <taxon>Marchantiales</taxon>
        <taxon>Ricciaceae</taxon>
        <taxon>Riccia</taxon>
    </lineage>
</organism>
<comment type="caution">
    <text evidence="2">The sequence shown here is derived from an EMBL/GenBank/DDBJ whole genome shotgun (WGS) entry which is preliminary data.</text>
</comment>
<name>A0ABD3HPQ1_9MARC</name>
<keyword evidence="3" id="KW-1185">Reference proteome</keyword>
<accession>A0ABD3HPQ1</accession>
<feature type="region of interest" description="Disordered" evidence="1">
    <location>
        <begin position="107"/>
        <end position="126"/>
    </location>
</feature>
<dbReference type="AlphaFoldDB" id="A0ABD3HPQ1"/>
<dbReference type="EMBL" id="JBJQOH010000003">
    <property type="protein sequence ID" value="KAL3692111.1"/>
    <property type="molecule type" value="Genomic_DNA"/>
</dbReference>
<evidence type="ECO:0000313" key="2">
    <source>
        <dbReference type="EMBL" id="KAL3692111.1"/>
    </source>
</evidence>
<feature type="region of interest" description="Disordered" evidence="1">
    <location>
        <begin position="1"/>
        <end position="73"/>
    </location>
</feature>
<proteinExistence type="predicted"/>
<dbReference type="Proteomes" id="UP001633002">
    <property type="component" value="Unassembled WGS sequence"/>
</dbReference>
<gene>
    <name evidence="2" type="ORF">R1sor_005762</name>
</gene>
<protein>
    <submittedName>
        <fullName evidence="2">Uncharacterized protein</fullName>
    </submittedName>
</protein>
<sequence length="188" mass="20509">MQRVSPSRSESNDEEQEGANTGEKNALEPVDDDRVRQAHNIIDSPNNNESAEDEDLNEGVGGHNPHSSDDEFDMRLPPCHVIILPPVEPVANPLAAGGRRVPVIYLPEPEESSGVDDEGRSSQKENLADVGDCNQCGAAPVKRALHGTHLGCSGWQIGMDSRFQPQKIIGFKIIGEFLYLELQSALKF</sequence>